<sequence>MQPKCSTSFARAGPFRAPSPRLPCAAFRTVDGCQLWLAHLLLPRKSLTQFTLAKDLSDYFARRGVWI</sequence>
<dbReference type="Proteomes" id="UP000076532">
    <property type="component" value="Unassembled WGS sequence"/>
</dbReference>
<reference evidence="1 2" key="1">
    <citation type="journal article" date="2016" name="Mol. Biol. Evol.">
        <title>Comparative Genomics of Early-Diverging Mushroom-Forming Fungi Provides Insights into the Origins of Lignocellulose Decay Capabilities.</title>
        <authorList>
            <person name="Nagy L.G."/>
            <person name="Riley R."/>
            <person name="Tritt A."/>
            <person name="Adam C."/>
            <person name="Daum C."/>
            <person name="Floudas D."/>
            <person name="Sun H."/>
            <person name="Yadav J.S."/>
            <person name="Pangilinan J."/>
            <person name="Larsson K.H."/>
            <person name="Matsuura K."/>
            <person name="Barry K."/>
            <person name="Labutti K."/>
            <person name="Kuo R."/>
            <person name="Ohm R.A."/>
            <person name="Bhattacharya S.S."/>
            <person name="Shirouzu T."/>
            <person name="Yoshinaga Y."/>
            <person name="Martin F.M."/>
            <person name="Grigoriev I.V."/>
            <person name="Hibbett D.S."/>
        </authorList>
    </citation>
    <scope>NUCLEOTIDE SEQUENCE [LARGE SCALE GENOMIC DNA]</scope>
    <source>
        <strain evidence="1 2">CBS 109695</strain>
    </source>
</reference>
<keyword evidence="2" id="KW-1185">Reference proteome</keyword>
<gene>
    <name evidence="1" type="ORF">FIBSPDRAFT_876304</name>
</gene>
<accession>A0A167WZ55</accession>
<dbReference type="EMBL" id="KV417778">
    <property type="protein sequence ID" value="KZP06646.1"/>
    <property type="molecule type" value="Genomic_DNA"/>
</dbReference>
<organism evidence="1 2">
    <name type="scientific">Athelia psychrophila</name>
    <dbReference type="NCBI Taxonomy" id="1759441"/>
    <lineage>
        <taxon>Eukaryota</taxon>
        <taxon>Fungi</taxon>
        <taxon>Dikarya</taxon>
        <taxon>Basidiomycota</taxon>
        <taxon>Agaricomycotina</taxon>
        <taxon>Agaricomycetes</taxon>
        <taxon>Agaricomycetidae</taxon>
        <taxon>Atheliales</taxon>
        <taxon>Atheliaceae</taxon>
        <taxon>Athelia</taxon>
    </lineage>
</organism>
<evidence type="ECO:0000313" key="2">
    <source>
        <dbReference type="Proteomes" id="UP000076532"/>
    </source>
</evidence>
<name>A0A167WZ55_9AGAM</name>
<dbReference type="AlphaFoldDB" id="A0A167WZ55"/>
<evidence type="ECO:0000313" key="1">
    <source>
        <dbReference type="EMBL" id="KZP06646.1"/>
    </source>
</evidence>
<protein>
    <submittedName>
        <fullName evidence="1">Uncharacterized protein</fullName>
    </submittedName>
</protein>
<proteinExistence type="predicted"/>